<accession>A0A8H2XJ65</accession>
<feature type="binding site" evidence="5">
    <location>
        <begin position="312"/>
        <end position="318"/>
    </location>
    <ligand>
        <name>GTP</name>
        <dbReference type="ChEBI" id="CHEBI:37565"/>
    </ligand>
</feature>
<dbReference type="GO" id="GO:0003924">
    <property type="term" value="F:GTPase activity"/>
    <property type="evidence" value="ECO:0007669"/>
    <property type="project" value="InterPro"/>
</dbReference>
<evidence type="ECO:0000256" key="2">
    <source>
        <dbReference type="ARBA" id="ARBA00022741"/>
    </source>
</evidence>
<reference evidence="8" key="1">
    <citation type="submission" date="2021-01" db="EMBL/GenBank/DDBJ databases">
        <authorList>
            <person name="Kaushik A."/>
        </authorList>
    </citation>
    <scope>NUCLEOTIDE SEQUENCE</scope>
    <source>
        <strain evidence="8">AG1-1C</strain>
    </source>
</reference>
<dbReference type="GO" id="GO:0046872">
    <property type="term" value="F:metal ion binding"/>
    <property type="evidence" value="ECO:0007669"/>
    <property type="project" value="UniProtKB-KW"/>
</dbReference>
<dbReference type="EMBL" id="CAJMWS010000325">
    <property type="protein sequence ID" value="CAE6427933.1"/>
    <property type="molecule type" value="Genomic_DNA"/>
</dbReference>
<dbReference type="GO" id="GO:0007188">
    <property type="term" value="P:adenylate cyclase-modulating G protein-coupled receptor signaling pathway"/>
    <property type="evidence" value="ECO:0007669"/>
    <property type="project" value="TreeGrafter"/>
</dbReference>
<evidence type="ECO:0000256" key="5">
    <source>
        <dbReference type="PIRSR" id="PIRSR601019-1"/>
    </source>
</evidence>
<evidence type="ECO:0000256" key="3">
    <source>
        <dbReference type="ARBA" id="ARBA00023134"/>
    </source>
</evidence>
<dbReference type="GO" id="GO:0005737">
    <property type="term" value="C:cytoplasm"/>
    <property type="evidence" value="ECO:0007669"/>
    <property type="project" value="TreeGrafter"/>
</dbReference>
<evidence type="ECO:0000313" key="9">
    <source>
        <dbReference type="Proteomes" id="UP000663846"/>
    </source>
</evidence>
<dbReference type="PANTHER" id="PTHR10218:SF360">
    <property type="entry name" value="GUANINE NUCLEOTIDE-BINDING PROTEIN SUBUNIT ALPHA HOMOLOG"/>
    <property type="match status" value="1"/>
</dbReference>
<evidence type="ECO:0008006" key="10">
    <source>
        <dbReference type="Google" id="ProtNLM"/>
    </source>
</evidence>
<dbReference type="Pfam" id="PF00503">
    <property type="entry name" value="G-alpha"/>
    <property type="match status" value="1"/>
</dbReference>
<feature type="region of interest" description="Disordered" evidence="7">
    <location>
        <begin position="1"/>
        <end position="57"/>
    </location>
</feature>
<dbReference type="PROSITE" id="PS51882">
    <property type="entry name" value="G_ALPHA"/>
    <property type="match status" value="1"/>
</dbReference>
<dbReference type="Proteomes" id="UP000663846">
    <property type="component" value="Unassembled WGS sequence"/>
</dbReference>
<dbReference type="PRINTS" id="PR00318">
    <property type="entry name" value="GPROTEINA"/>
</dbReference>
<dbReference type="SUPFAM" id="SSF47895">
    <property type="entry name" value="Transducin (alpha subunit), insertion domain"/>
    <property type="match status" value="1"/>
</dbReference>
<dbReference type="SMART" id="SM00275">
    <property type="entry name" value="G_alpha"/>
    <property type="match status" value="1"/>
</dbReference>
<evidence type="ECO:0000256" key="6">
    <source>
        <dbReference type="PIRSR" id="PIRSR601019-2"/>
    </source>
</evidence>
<dbReference type="InterPro" id="IPR027417">
    <property type="entry name" value="P-loop_NTPase"/>
</dbReference>
<dbReference type="GO" id="GO:0001664">
    <property type="term" value="F:G protein-coupled receptor binding"/>
    <property type="evidence" value="ECO:0007669"/>
    <property type="project" value="TreeGrafter"/>
</dbReference>
<dbReference type="GO" id="GO:0005834">
    <property type="term" value="C:heterotrimeric G-protein complex"/>
    <property type="evidence" value="ECO:0007669"/>
    <property type="project" value="TreeGrafter"/>
</dbReference>
<organism evidence="8 9">
    <name type="scientific">Rhizoctonia solani</name>
    <dbReference type="NCBI Taxonomy" id="456999"/>
    <lineage>
        <taxon>Eukaryota</taxon>
        <taxon>Fungi</taxon>
        <taxon>Dikarya</taxon>
        <taxon>Basidiomycota</taxon>
        <taxon>Agaricomycotina</taxon>
        <taxon>Agaricomycetes</taxon>
        <taxon>Cantharellales</taxon>
        <taxon>Ceratobasidiaceae</taxon>
        <taxon>Rhizoctonia</taxon>
    </lineage>
</organism>
<evidence type="ECO:0000256" key="7">
    <source>
        <dbReference type="SAM" id="MobiDB-lite"/>
    </source>
</evidence>
<evidence type="ECO:0000256" key="1">
    <source>
        <dbReference type="ARBA" id="ARBA00022723"/>
    </source>
</evidence>
<sequence length="502" mass="56544">MMAPTAVDYMSPDDPFANFIKPPANEPPADRFDGSRRSGLRPNSSMPNSRERQRPVQSTVVIIQSSDCFCSVRLRTSPWASMLITPAGQAESGKSTLLKQFQMLYAPHTLDAERAAWRGVVFLNIIKALRTICEIHDFEYGSNNGTPAIYDPWSDAYTPPASPKGAPGRDNLTTIKLRLAPLLGLEATLAQRIGSGFNLAGRTEFCVRRGWQDNSLFTRPNSGKRKVRSRSGSVDVDRGIGNGKAPESELHLDVQTMLADCRPDIQALWAHPSLKVLVQKRRLRLEDASIFFLDELNRITQPGYLPSDDDILRARIRTIGISEWSFQFTYPGKKNLCNWRLFDVGGARSQRAHWAPYFEDATAIVFLAPISAYDQYLEEDPRTNRIDDSLQLWTQITSSPILKEVHLVLFLNKCDVLRGKLAAGVKVKKYITSYGDRPNEYATVSHYFRAHFTQVFKRNNTDSKRELYCHLTSVIDTQATQSIILSVRDGLFRANLKQTGLI</sequence>
<dbReference type="Gene3D" id="3.40.50.300">
    <property type="entry name" value="P-loop containing nucleotide triphosphate hydrolases"/>
    <property type="match status" value="1"/>
</dbReference>
<dbReference type="AlphaFoldDB" id="A0A8H2XJ65"/>
<dbReference type="CDD" id="cd00066">
    <property type="entry name" value="G-alpha"/>
    <property type="match status" value="1"/>
</dbReference>
<keyword evidence="4" id="KW-0807">Transducer</keyword>
<protein>
    <recommendedName>
        <fullName evidence="10">Guanine nucleotide-binding protein alpha-4 subunit [Ustilago maydis 521]</fullName>
    </recommendedName>
</protein>
<keyword evidence="1 6" id="KW-0479">Metal-binding</keyword>
<comment type="caution">
    <text evidence="8">The sequence shown here is derived from an EMBL/GenBank/DDBJ whole genome shotgun (WGS) entry which is preliminary data.</text>
</comment>
<dbReference type="InterPro" id="IPR011025">
    <property type="entry name" value="GproteinA_insert"/>
</dbReference>
<evidence type="ECO:0000313" key="8">
    <source>
        <dbReference type="EMBL" id="CAE6427933.1"/>
    </source>
</evidence>
<keyword evidence="3 5" id="KW-0342">GTP-binding</keyword>
<dbReference type="InterPro" id="IPR001019">
    <property type="entry name" value="Gprotein_alpha_su"/>
</dbReference>
<feature type="binding site" evidence="6">
    <location>
        <position position="318"/>
    </location>
    <ligand>
        <name>Mg(2+)</name>
        <dbReference type="ChEBI" id="CHEBI:18420"/>
    </ligand>
</feature>
<dbReference type="PANTHER" id="PTHR10218">
    <property type="entry name" value="GTP-BINDING PROTEIN ALPHA SUBUNIT"/>
    <property type="match status" value="1"/>
</dbReference>
<keyword evidence="2 5" id="KW-0547">Nucleotide-binding</keyword>
<evidence type="ECO:0000256" key="4">
    <source>
        <dbReference type="ARBA" id="ARBA00023224"/>
    </source>
</evidence>
<feature type="binding site" evidence="5">
    <location>
        <begin position="412"/>
        <end position="415"/>
    </location>
    <ligand>
        <name>GTP</name>
        <dbReference type="ChEBI" id="CHEBI:37565"/>
    </ligand>
</feature>
<name>A0A8H2XJ65_9AGAM</name>
<feature type="region of interest" description="Disordered" evidence="7">
    <location>
        <begin position="221"/>
        <end position="240"/>
    </location>
</feature>
<dbReference type="FunFam" id="3.40.50.300:FF:000692">
    <property type="entry name" value="Guanine nucleotide-binding protein subunit alpha"/>
    <property type="match status" value="1"/>
</dbReference>
<dbReference type="GO" id="GO:0005525">
    <property type="term" value="F:GTP binding"/>
    <property type="evidence" value="ECO:0007669"/>
    <property type="project" value="UniProtKB-KW"/>
</dbReference>
<keyword evidence="6" id="KW-0460">Magnesium</keyword>
<proteinExistence type="predicted"/>
<dbReference type="GO" id="GO:0031683">
    <property type="term" value="F:G-protein beta/gamma-subunit complex binding"/>
    <property type="evidence" value="ECO:0007669"/>
    <property type="project" value="InterPro"/>
</dbReference>
<dbReference type="SUPFAM" id="SSF52540">
    <property type="entry name" value="P-loop containing nucleoside triphosphate hydrolases"/>
    <property type="match status" value="1"/>
</dbReference>
<gene>
    <name evidence="8" type="ORF">RDB_LOCUS99906</name>
</gene>